<reference evidence="2" key="1">
    <citation type="submission" date="2021-01" db="EMBL/GenBank/DDBJ databases">
        <title>A chromosome-scale assembly of European eel, Anguilla anguilla.</title>
        <authorList>
            <person name="Henkel C."/>
            <person name="Jong-Raadsen S.A."/>
            <person name="Dufour S."/>
            <person name="Weltzien F.-A."/>
            <person name="Palstra A.P."/>
            <person name="Pelster B."/>
            <person name="Spaink H.P."/>
            <person name="Van Den Thillart G.E."/>
            <person name="Jansen H."/>
            <person name="Zahm M."/>
            <person name="Klopp C."/>
            <person name="Cedric C."/>
            <person name="Louis A."/>
            <person name="Berthelot C."/>
            <person name="Parey E."/>
            <person name="Roest Crollius H."/>
            <person name="Montfort J."/>
            <person name="Robinson-Rechavi M."/>
            <person name="Bucao C."/>
            <person name="Bouchez O."/>
            <person name="Gislard M."/>
            <person name="Lluch J."/>
            <person name="Milhes M."/>
            <person name="Lampietro C."/>
            <person name="Lopez Roques C."/>
            <person name="Donnadieu C."/>
            <person name="Braasch I."/>
            <person name="Desvignes T."/>
            <person name="Postlethwait J."/>
            <person name="Bobe J."/>
            <person name="Guiguen Y."/>
            <person name="Dirks R."/>
        </authorList>
    </citation>
    <scope>NUCLEOTIDE SEQUENCE</scope>
    <source>
        <strain evidence="2">Tag_6206</strain>
        <tissue evidence="2">Liver</tissue>
    </source>
</reference>
<organism evidence="2 3">
    <name type="scientific">Anguilla anguilla</name>
    <name type="common">European freshwater eel</name>
    <name type="synonym">Muraena anguilla</name>
    <dbReference type="NCBI Taxonomy" id="7936"/>
    <lineage>
        <taxon>Eukaryota</taxon>
        <taxon>Metazoa</taxon>
        <taxon>Chordata</taxon>
        <taxon>Craniata</taxon>
        <taxon>Vertebrata</taxon>
        <taxon>Euteleostomi</taxon>
        <taxon>Actinopterygii</taxon>
        <taxon>Neopterygii</taxon>
        <taxon>Teleostei</taxon>
        <taxon>Anguilliformes</taxon>
        <taxon>Anguillidae</taxon>
        <taxon>Anguilla</taxon>
    </lineage>
</organism>
<accession>A0A9D3MMI0</accession>
<evidence type="ECO:0000313" key="2">
    <source>
        <dbReference type="EMBL" id="KAG5851574.1"/>
    </source>
</evidence>
<feature type="region of interest" description="Disordered" evidence="1">
    <location>
        <begin position="1"/>
        <end position="44"/>
    </location>
</feature>
<feature type="non-terminal residue" evidence="2">
    <location>
        <position position="186"/>
    </location>
</feature>
<evidence type="ECO:0000256" key="1">
    <source>
        <dbReference type="SAM" id="MobiDB-lite"/>
    </source>
</evidence>
<feature type="compositionally biased region" description="Polar residues" evidence="1">
    <location>
        <begin position="1"/>
        <end position="12"/>
    </location>
</feature>
<protein>
    <submittedName>
        <fullName evidence="2">Uncharacterized protein</fullName>
    </submittedName>
</protein>
<proteinExistence type="predicted"/>
<keyword evidence="3" id="KW-1185">Reference proteome</keyword>
<feature type="compositionally biased region" description="Low complexity" evidence="1">
    <location>
        <begin position="17"/>
        <end position="34"/>
    </location>
</feature>
<comment type="caution">
    <text evidence="2">The sequence shown here is derived from an EMBL/GenBank/DDBJ whole genome shotgun (WGS) entry which is preliminary data.</text>
</comment>
<dbReference type="Proteomes" id="UP001044222">
    <property type="component" value="Unassembled WGS sequence"/>
</dbReference>
<gene>
    <name evidence="2" type="ORF">ANANG_G00053110</name>
</gene>
<dbReference type="EMBL" id="JAFIRN010000003">
    <property type="protein sequence ID" value="KAG5851574.1"/>
    <property type="molecule type" value="Genomic_DNA"/>
</dbReference>
<sequence>GFQDFTGTPKQQGGSTGTSPTSSSAGTPSPSGPAHLLSPAGPAHLLSPSGPAHLLPLLLPTRFPPLPGGFGVGCRESPLCGMSLSEYSACARGPAPRLGHAPSHAPGHALPGYSGLTDASYARRQTGGTAPPPNSYLPQRTSSLVATAMQAPCVANSAGCKMDACGGQLGSYPASQLHYMMQAGWG</sequence>
<dbReference type="AlphaFoldDB" id="A0A9D3MMI0"/>
<name>A0A9D3MMI0_ANGAN</name>
<evidence type="ECO:0000313" key="3">
    <source>
        <dbReference type="Proteomes" id="UP001044222"/>
    </source>
</evidence>